<feature type="domain" description="Trichome birefringence-like N-terminal" evidence="8">
    <location>
        <begin position="338"/>
        <end position="392"/>
    </location>
</feature>
<comment type="subcellular location">
    <subcellularLocation>
        <location evidence="1">Membrane</location>
        <topology evidence="1">Single-pass membrane protein</topology>
    </subcellularLocation>
</comment>
<evidence type="ECO:0000313" key="10">
    <source>
        <dbReference type="EMBL" id="OIT29632.1"/>
    </source>
</evidence>
<dbReference type="Pfam" id="PF14223">
    <property type="entry name" value="Retrotran_gag_2"/>
    <property type="match status" value="1"/>
</dbReference>
<reference evidence="10" key="1">
    <citation type="submission" date="2016-11" db="EMBL/GenBank/DDBJ databases">
        <title>The genome of Nicotiana attenuata.</title>
        <authorList>
            <person name="Xu S."/>
            <person name="Brockmoeller T."/>
            <person name="Gaquerel E."/>
            <person name="Navarro A."/>
            <person name="Kuhl H."/>
            <person name="Gase K."/>
            <person name="Ling Z."/>
            <person name="Zhou W."/>
            <person name="Kreitzer C."/>
            <person name="Stanke M."/>
            <person name="Tang H."/>
            <person name="Lyons E."/>
            <person name="Pandey P."/>
            <person name="Pandey S.P."/>
            <person name="Timmermann B."/>
            <person name="Baldwin I.T."/>
        </authorList>
    </citation>
    <scope>NUCLEOTIDE SEQUENCE [LARGE SCALE GENOMIC DNA]</scope>
    <source>
        <strain evidence="10">UT</strain>
    </source>
</reference>
<dbReference type="PANTHER" id="PTHR32285:SF202">
    <property type="entry name" value="PROTEIN TRICHOME BIREFRINGENCE-LIKE 35"/>
    <property type="match status" value="1"/>
</dbReference>
<evidence type="ECO:0000256" key="4">
    <source>
        <dbReference type="ARBA" id="ARBA00022968"/>
    </source>
</evidence>
<dbReference type="GO" id="GO:0016413">
    <property type="term" value="F:O-acetyltransferase activity"/>
    <property type="evidence" value="ECO:0007669"/>
    <property type="project" value="InterPro"/>
</dbReference>
<evidence type="ECO:0000256" key="3">
    <source>
        <dbReference type="ARBA" id="ARBA00022692"/>
    </source>
</evidence>
<dbReference type="GO" id="GO:0005794">
    <property type="term" value="C:Golgi apparatus"/>
    <property type="evidence" value="ECO:0007669"/>
    <property type="project" value="TreeGrafter"/>
</dbReference>
<dbReference type="Pfam" id="PF22936">
    <property type="entry name" value="Pol_BBD"/>
    <property type="match status" value="1"/>
</dbReference>
<organism evidence="10 11">
    <name type="scientific">Nicotiana attenuata</name>
    <name type="common">Coyote tobacco</name>
    <dbReference type="NCBI Taxonomy" id="49451"/>
    <lineage>
        <taxon>Eukaryota</taxon>
        <taxon>Viridiplantae</taxon>
        <taxon>Streptophyta</taxon>
        <taxon>Embryophyta</taxon>
        <taxon>Tracheophyta</taxon>
        <taxon>Spermatophyta</taxon>
        <taxon>Magnoliopsida</taxon>
        <taxon>eudicotyledons</taxon>
        <taxon>Gunneridae</taxon>
        <taxon>Pentapetalae</taxon>
        <taxon>asterids</taxon>
        <taxon>lamiids</taxon>
        <taxon>Solanales</taxon>
        <taxon>Solanaceae</taxon>
        <taxon>Nicotianoideae</taxon>
        <taxon>Nicotianeae</taxon>
        <taxon>Nicotiana</taxon>
    </lineage>
</organism>
<dbReference type="Pfam" id="PF14416">
    <property type="entry name" value="PMR5N"/>
    <property type="match status" value="1"/>
</dbReference>
<dbReference type="Gramene" id="OIT29632">
    <property type="protein sequence ID" value="OIT29632"/>
    <property type="gene ID" value="A4A49_22373"/>
</dbReference>
<sequence>SFSQLAPPVFDGQNYQLWAVRMETYLEALDLWEAVEEDYDVLPLPNNPTMAQIKSHKEKKTRKSKAKATLFAGVSAIIFTRVMALKSAKEIWDYLKGEYTGDERIRGMKVLNLIREFELQKMKESETVKEYSDRLLGIVNKHCGKKGHPSFKCWKRPDAKCKICNQLGHEAVICKGKYQKHEADAQVANEEEEDHLFVATILSTKKSDFWLIDSGCTNHMTYDRNLFKEFTSIGNKKVRIGNGDYILAKGKGNVATPTNSVFSILYDVEDPFLNGVTFSSKKEPLLKSSHNENLTVPRNPQVLLDKSSTCHSTVKYSGRRAKWGSPVMRSTGRRELLETCNYTSGKWVFDNTSHPLYNESDCPYTSDQVACQKYGRPDLDYQYLRWQPHNCNLKRWNSTEMWEKLRGKRLMFVGDSLNRGQWLSMVCLMQYVIPAEKQFMTQEAHLTSFRADVKLQDYNVSIEFLWAPFLVESNSDEPMGHRLPEKILRPDSNLRHSSHWIHADILVFNSYHWWRKGSVKLL</sequence>
<evidence type="ECO:0000256" key="6">
    <source>
        <dbReference type="ARBA" id="ARBA00023136"/>
    </source>
</evidence>
<keyword evidence="4" id="KW-0735">Signal-anchor</keyword>
<dbReference type="InterPro" id="IPR036875">
    <property type="entry name" value="Znf_CCHC_sf"/>
</dbReference>
<dbReference type="SMR" id="A0A314KKB8"/>
<evidence type="ECO:0000259" key="9">
    <source>
        <dbReference type="Pfam" id="PF22936"/>
    </source>
</evidence>
<dbReference type="PANTHER" id="PTHR32285">
    <property type="entry name" value="PROTEIN TRICHOME BIREFRINGENCE-LIKE 9-RELATED"/>
    <property type="match status" value="1"/>
</dbReference>
<comment type="caution">
    <text evidence="10">The sequence shown here is derived from an EMBL/GenBank/DDBJ whole genome shotgun (WGS) entry which is preliminary data.</text>
</comment>
<keyword evidence="5" id="KW-1133">Transmembrane helix</keyword>
<evidence type="ECO:0000259" key="8">
    <source>
        <dbReference type="Pfam" id="PF14416"/>
    </source>
</evidence>
<evidence type="ECO:0000259" key="7">
    <source>
        <dbReference type="Pfam" id="PF13839"/>
    </source>
</evidence>
<evidence type="ECO:0000313" key="11">
    <source>
        <dbReference type="Proteomes" id="UP000187609"/>
    </source>
</evidence>
<accession>A0A314KKB8</accession>
<feature type="non-terminal residue" evidence="10">
    <location>
        <position position="1"/>
    </location>
</feature>
<feature type="domain" description="Retrovirus-related Pol polyprotein from transposon TNT 1-94-like beta-barrel" evidence="9">
    <location>
        <begin position="210"/>
        <end position="258"/>
    </location>
</feature>
<evidence type="ECO:0000256" key="2">
    <source>
        <dbReference type="ARBA" id="ARBA00007727"/>
    </source>
</evidence>
<dbReference type="Proteomes" id="UP000187609">
    <property type="component" value="Unassembled WGS sequence"/>
</dbReference>
<dbReference type="GO" id="GO:0016020">
    <property type="term" value="C:membrane"/>
    <property type="evidence" value="ECO:0007669"/>
    <property type="project" value="UniProtKB-SubCell"/>
</dbReference>
<keyword evidence="3" id="KW-0812">Transmembrane</keyword>
<dbReference type="InterPro" id="IPR026057">
    <property type="entry name" value="TBL_C"/>
</dbReference>
<dbReference type="EMBL" id="MJEQ01001736">
    <property type="protein sequence ID" value="OIT29632.1"/>
    <property type="molecule type" value="Genomic_DNA"/>
</dbReference>
<dbReference type="InterPro" id="IPR054722">
    <property type="entry name" value="PolX-like_BBD"/>
</dbReference>
<protein>
    <submittedName>
        <fullName evidence="10">Protein trichome birefringence-like 35</fullName>
    </submittedName>
</protein>
<name>A0A314KKB8_NICAT</name>
<gene>
    <name evidence="10" type="primary">TBL35_0</name>
    <name evidence="10" type="ORF">A4A49_22373</name>
</gene>
<dbReference type="InterPro" id="IPR025846">
    <property type="entry name" value="TBL_N"/>
</dbReference>
<dbReference type="GO" id="GO:0003676">
    <property type="term" value="F:nucleic acid binding"/>
    <property type="evidence" value="ECO:0007669"/>
    <property type="project" value="InterPro"/>
</dbReference>
<keyword evidence="6" id="KW-0472">Membrane</keyword>
<evidence type="ECO:0000256" key="5">
    <source>
        <dbReference type="ARBA" id="ARBA00022989"/>
    </source>
</evidence>
<feature type="domain" description="Trichome birefringence-like C-terminal" evidence="7">
    <location>
        <begin position="394"/>
        <end position="518"/>
    </location>
</feature>
<dbReference type="Pfam" id="PF13839">
    <property type="entry name" value="PC-Esterase"/>
    <property type="match status" value="1"/>
</dbReference>
<dbReference type="InterPro" id="IPR029962">
    <property type="entry name" value="TBL"/>
</dbReference>
<dbReference type="SUPFAM" id="SSF57756">
    <property type="entry name" value="Retrovirus zinc finger-like domains"/>
    <property type="match status" value="1"/>
</dbReference>
<evidence type="ECO:0000256" key="1">
    <source>
        <dbReference type="ARBA" id="ARBA00004167"/>
    </source>
</evidence>
<keyword evidence="11" id="KW-1185">Reference proteome</keyword>
<proteinExistence type="inferred from homology"/>
<comment type="similarity">
    <text evidence="2">Belongs to the PC-esterase family. TBL subfamily.</text>
</comment>
<dbReference type="AlphaFoldDB" id="A0A314KKB8"/>
<dbReference type="GO" id="GO:0008270">
    <property type="term" value="F:zinc ion binding"/>
    <property type="evidence" value="ECO:0007669"/>
    <property type="project" value="InterPro"/>
</dbReference>